<dbReference type="InterPro" id="IPR001510">
    <property type="entry name" value="Znf_PARP"/>
</dbReference>
<dbReference type="SUPFAM" id="SSF57716">
    <property type="entry name" value="Glucocorticoid receptor-like (DNA-binding domain)"/>
    <property type="match status" value="1"/>
</dbReference>
<feature type="compositionally biased region" description="Basic residues" evidence="6">
    <location>
        <begin position="331"/>
        <end position="342"/>
    </location>
</feature>
<feature type="region of interest" description="Disordered" evidence="6">
    <location>
        <begin position="116"/>
        <end position="526"/>
    </location>
</feature>
<proteinExistence type="predicted"/>
<comment type="caution">
    <text evidence="8">The sequence shown here is derived from an EMBL/GenBank/DDBJ whole genome shotgun (WGS) entry which is preliminary data.</text>
</comment>
<gene>
    <name evidence="8" type="ORF">IFR04_004539</name>
</gene>
<dbReference type="EMBL" id="JAFJYH010000050">
    <property type="protein sequence ID" value="KAG4422387.1"/>
    <property type="molecule type" value="Genomic_DNA"/>
</dbReference>
<dbReference type="Gene3D" id="3.30.1740.10">
    <property type="entry name" value="Zinc finger, PARP-type"/>
    <property type="match status" value="1"/>
</dbReference>
<feature type="compositionally biased region" description="Basic residues" evidence="6">
    <location>
        <begin position="368"/>
        <end position="378"/>
    </location>
</feature>
<dbReference type="GO" id="GO:0008270">
    <property type="term" value="F:zinc ion binding"/>
    <property type="evidence" value="ECO:0007669"/>
    <property type="project" value="UniProtKB-KW"/>
</dbReference>
<keyword evidence="5" id="KW-0539">Nucleus</keyword>
<dbReference type="OrthoDB" id="429950at2759"/>
<feature type="domain" description="PARP-type" evidence="7">
    <location>
        <begin position="6"/>
        <end position="106"/>
    </location>
</feature>
<evidence type="ECO:0000256" key="1">
    <source>
        <dbReference type="ARBA" id="ARBA00004123"/>
    </source>
</evidence>
<keyword evidence="9" id="KW-1185">Reference proteome</keyword>
<evidence type="ECO:0000256" key="2">
    <source>
        <dbReference type="ARBA" id="ARBA00022723"/>
    </source>
</evidence>
<keyword evidence="4" id="KW-0862">Zinc</keyword>
<organism evidence="8 9">
    <name type="scientific">Cadophora malorum</name>
    <dbReference type="NCBI Taxonomy" id="108018"/>
    <lineage>
        <taxon>Eukaryota</taxon>
        <taxon>Fungi</taxon>
        <taxon>Dikarya</taxon>
        <taxon>Ascomycota</taxon>
        <taxon>Pezizomycotina</taxon>
        <taxon>Leotiomycetes</taxon>
        <taxon>Helotiales</taxon>
        <taxon>Ploettnerulaceae</taxon>
        <taxon>Cadophora</taxon>
    </lineage>
</organism>
<feature type="compositionally biased region" description="Basic and acidic residues" evidence="6">
    <location>
        <begin position="173"/>
        <end position="188"/>
    </location>
</feature>
<dbReference type="Proteomes" id="UP000664132">
    <property type="component" value="Unassembled WGS sequence"/>
</dbReference>
<feature type="compositionally biased region" description="Polar residues" evidence="6">
    <location>
        <begin position="463"/>
        <end position="475"/>
    </location>
</feature>
<dbReference type="AlphaFoldDB" id="A0A8H7WCM6"/>
<evidence type="ECO:0000259" key="7">
    <source>
        <dbReference type="SMART" id="SM01336"/>
    </source>
</evidence>
<keyword evidence="3" id="KW-0863">Zinc-finger</keyword>
<feature type="compositionally biased region" description="Basic and acidic residues" evidence="6">
    <location>
        <begin position="138"/>
        <end position="153"/>
    </location>
</feature>
<feature type="compositionally biased region" description="Basic and acidic residues" evidence="6">
    <location>
        <begin position="389"/>
        <end position="398"/>
    </location>
</feature>
<reference evidence="8" key="1">
    <citation type="submission" date="2021-02" db="EMBL/GenBank/DDBJ databases">
        <title>Genome sequence Cadophora malorum strain M34.</title>
        <authorList>
            <person name="Stefanovic E."/>
            <person name="Vu D."/>
            <person name="Scully C."/>
            <person name="Dijksterhuis J."/>
            <person name="Roader J."/>
            <person name="Houbraken J."/>
        </authorList>
    </citation>
    <scope>NUCLEOTIDE SEQUENCE</scope>
    <source>
        <strain evidence="8">M34</strain>
    </source>
</reference>
<dbReference type="GO" id="GO:0003677">
    <property type="term" value="F:DNA binding"/>
    <property type="evidence" value="ECO:0007669"/>
    <property type="project" value="InterPro"/>
</dbReference>
<comment type="subcellular location">
    <subcellularLocation>
        <location evidence="1">Nucleus</location>
    </subcellularLocation>
</comment>
<feature type="compositionally biased region" description="Basic residues" evidence="6">
    <location>
        <begin position="403"/>
        <end position="413"/>
    </location>
</feature>
<sequence>MSYRVETALSKRAGCQATECKKNGVKIDKDDLRLGIWVEYGDRGGWSWRHWGCVTGKVLQGLRDLVADPDEPGEYRWDMLDGFESGDKNSLDKKPQLQEKVRRCITQGFIDPEDYNGDPEMNILGAAGLHTKESKKKMRDDQKEKARNEEVDNLKAQLASLQAEKADGGGSDVDAKMAEVQADLDKHLAAQTPATGKKRAKNEDEAEEGTPAKKKRVTKKKAKAEDDEDEDEDVKSAKPAAKSRAKNTKKEDQNGDDTEDVKQAPAKKSRAKKVVKKEEDDEDDVEEPKPAPAKKSKAKKVKKEEDTDMSGTVDDHTGIKDEDAGEASKPAPKKRAPPKKKAVKAEPDEDGESAIKNEDGEDSTMPAPKKRVPAKKKAVKAEVDEDADSAVKKEEGESSVKAAPKKRAPRGKKAVKDEPTEEGVGLADVEPKPKPAAKKGRKKAVKEENAEEEGINNGTAAESSNPGITEGSSVLSDAPEIPEGMKDEPAESVAVGPEAEAADEVKDLVVPPKNRRTRSRTTSNKV</sequence>
<name>A0A8H7WCM6_9HELO</name>
<feature type="compositionally biased region" description="Basic residues" evidence="6">
    <location>
        <begin position="292"/>
        <end position="301"/>
    </location>
</feature>
<evidence type="ECO:0000256" key="6">
    <source>
        <dbReference type="SAM" id="MobiDB-lite"/>
    </source>
</evidence>
<feature type="compositionally biased region" description="Basic residues" evidence="6">
    <location>
        <begin position="265"/>
        <end position="275"/>
    </location>
</feature>
<feature type="compositionally biased region" description="Basic and acidic residues" evidence="6">
    <location>
        <begin position="313"/>
        <end position="322"/>
    </location>
</feature>
<evidence type="ECO:0000256" key="5">
    <source>
        <dbReference type="ARBA" id="ARBA00023242"/>
    </source>
</evidence>
<dbReference type="InterPro" id="IPR036957">
    <property type="entry name" value="Znf_PARP_sf"/>
</dbReference>
<accession>A0A8H7WCM6</accession>
<dbReference type="GO" id="GO:0005634">
    <property type="term" value="C:nucleus"/>
    <property type="evidence" value="ECO:0007669"/>
    <property type="project" value="UniProtKB-SubCell"/>
</dbReference>
<evidence type="ECO:0000313" key="9">
    <source>
        <dbReference type="Proteomes" id="UP000664132"/>
    </source>
</evidence>
<feature type="compositionally biased region" description="Basic residues" evidence="6">
    <location>
        <begin position="212"/>
        <end position="222"/>
    </location>
</feature>
<dbReference type="SMART" id="SM01336">
    <property type="entry name" value="zf-PARP"/>
    <property type="match status" value="1"/>
</dbReference>
<dbReference type="Pfam" id="PF00645">
    <property type="entry name" value="zf-PARP"/>
    <property type="match status" value="1"/>
</dbReference>
<protein>
    <recommendedName>
        <fullName evidence="7">PARP-type domain-containing protein</fullName>
    </recommendedName>
</protein>
<evidence type="ECO:0000256" key="4">
    <source>
        <dbReference type="ARBA" id="ARBA00022833"/>
    </source>
</evidence>
<keyword evidence="2" id="KW-0479">Metal-binding</keyword>
<evidence type="ECO:0000313" key="8">
    <source>
        <dbReference type="EMBL" id="KAG4422387.1"/>
    </source>
</evidence>
<evidence type="ECO:0000256" key="3">
    <source>
        <dbReference type="ARBA" id="ARBA00022771"/>
    </source>
</evidence>
<feature type="compositionally biased region" description="Basic residues" evidence="6">
    <location>
        <begin position="435"/>
        <end position="444"/>
    </location>
</feature>